<accession>A0A951QAR8</accession>
<sequence>MKPIHRTLPLLTLAAALATQIPAIAQTPRYPLTVIPCPTVLPPNEVEGETITCGLFTVPENYAEPNGRQIDLTYAVLHSRSLSPAPDPIMDLRGGPGGSTLASSALETRAKIYEPQRQTRDIIVLDQRGTQFSNRLGCAPVVLVTTKVLLDPDSQYAGTLDPLREQMRSRFPNAEDDALEAYAAFDLCARILENQGNDLSNYNTPNSAQDVVNLTAALGYGPINLYGISYGTYLAQRIMANHPDRVRSAVLDSTVPVQANKYEAIVRDIEVSFLNLVEDCEADAACGAGYPNLSDRTVALLNQLDQAPLPLAEPITPLRPLTTPIDRVSAAEFVTLITLMNNYPGQIAPYMPLIVQELEQGITTTFAGVITGALFSTAANPPTFEASPEAYRLQARDFEAKAEDVLRARAAAAETSRPASRWVQQIRAVADTLPESEGVLLLINFFGVGYTETPRNRETLLAFVAEELEGDTAATLTAAVQAMSEVEVRHVYDVVSALTDSFSPVDADITTGMFRSLDCRELVPFSDPAQTQTHYETMLMPQLGAGRVNAAQQAYNLCSFWPVEAAPAGEHAPINSSIPTLVLQGRYDVQTNTEMGVGVMEGLRNGTFVELSSTGHGAIVSSQCAKDIGVAFVNDPDRTLDTSCTADLFPEFVLPPTE</sequence>
<dbReference type="PANTHER" id="PTHR43798">
    <property type="entry name" value="MONOACYLGLYCEROL LIPASE"/>
    <property type="match status" value="1"/>
</dbReference>
<dbReference type="PANTHER" id="PTHR43798:SF27">
    <property type="entry name" value="HYDROLASE ALPHA_BETA HYDROLASE FOLD FAMILY"/>
    <property type="match status" value="1"/>
</dbReference>
<dbReference type="Proteomes" id="UP000757435">
    <property type="component" value="Unassembled WGS sequence"/>
</dbReference>
<dbReference type="Gene3D" id="3.40.50.1820">
    <property type="entry name" value="alpha/beta hydrolase"/>
    <property type="match status" value="2"/>
</dbReference>
<dbReference type="EMBL" id="JAHHHD010000010">
    <property type="protein sequence ID" value="MBW4659306.1"/>
    <property type="molecule type" value="Genomic_DNA"/>
</dbReference>
<reference evidence="4" key="1">
    <citation type="submission" date="2021-05" db="EMBL/GenBank/DDBJ databases">
        <authorList>
            <person name="Pietrasiak N."/>
            <person name="Ward R."/>
            <person name="Stajich J.E."/>
            <person name="Kurbessoian T."/>
        </authorList>
    </citation>
    <scope>NUCLEOTIDE SEQUENCE</scope>
    <source>
        <strain evidence="4">UHER 2000/2452</strain>
    </source>
</reference>
<dbReference type="AlphaFoldDB" id="A0A951QAR8"/>
<dbReference type="InterPro" id="IPR050266">
    <property type="entry name" value="AB_hydrolase_sf"/>
</dbReference>
<dbReference type="InterPro" id="IPR029058">
    <property type="entry name" value="AB_hydrolase_fold"/>
</dbReference>
<feature type="chain" id="PRO_5037881698" evidence="1">
    <location>
        <begin position="26"/>
        <end position="658"/>
    </location>
</feature>
<keyword evidence="4" id="KW-0378">Hydrolase</keyword>
<feature type="domain" description="AB hydrolase-1" evidence="2">
    <location>
        <begin position="94"/>
        <end position="256"/>
    </location>
</feature>
<comment type="caution">
    <text evidence="4">The sequence shown here is derived from an EMBL/GenBank/DDBJ whole genome shotgun (WGS) entry which is preliminary data.</text>
</comment>
<evidence type="ECO:0000256" key="1">
    <source>
        <dbReference type="SAM" id="SignalP"/>
    </source>
</evidence>
<dbReference type="InterPro" id="IPR013595">
    <property type="entry name" value="Pept_S33_TAP-like_C"/>
</dbReference>
<evidence type="ECO:0000313" key="4">
    <source>
        <dbReference type="EMBL" id="MBW4659306.1"/>
    </source>
</evidence>
<dbReference type="Pfam" id="PF00561">
    <property type="entry name" value="Abhydrolase_1"/>
    <property type="match status" value="1"/>
</dbReference>
<feature type="signal peptide" evidence="1">
    <location>
        <begin position="1"/>
        <end position="25"/>
    </location>
</feature>
<dbReference type="Pfam" id="PF08386">
    <property type="entry name" value="Abhydrolase_4"/>
    <property type="match status" value="1"/>
</dbReference>
<name>A0A951QAR8_9CYAN</name>
<organism evidence="4 5">
    <name type="scientific">Drouetiella hepatica Uher 2000/2452</name>
    <dbReference type="NCBI Taxonomy" id="904376"/>
    <lineage>
        <taxon>Bacteria</taxon>
        <taxon>Bacillati</taxon>
        <taxon>Cyanobacteriota</taxon>
        <taxon>Cyanophyceae</taxon>
        <taxon>Oculatellales</taxon>
        <taxon>Oculatellaceae</taxon>
        <taxon>Drouetiella</taxon>
    </lineage>
</organism>
<dbReference type="GO" id="GO:0016787">
    <property type="term" value="F:hydrolase activity"/>
    <property type="evidence" value="ECO:0007669"/>
    <property type="project" value="UniProtKB-KW"/>
</dbReference>
<evidence type="ECO:0000259" key="3">
    <source>
        <dbReference type="Pfam" id="PF08386"/>
    </source>
</evidence>
<dbReference type="InterPro" id="IPR000073">
    <property type="entry name" value="AB_hydrolase_1"/>
</dbReference>
<keyword evidence="1" id="KW-0732">Signal</keyword>
<proteinExistence type="predicted"/>
<protein>
    <submittedName>
        <fullName evidence="4">Alpha/beta hydrolase</fullName>
    </submittedName>
</protein>
<gene>
    <name evidence="4" type="ORF">KME15_11570</name>
</gene>
<reference evidence="4" key="2">
    <citation type="journal article" date="2022" name="Microbiol. Resour. Announc.">
        <title>Metagenome Sequencing to Explore Phylogenomics of Terrestrial Cyanobacteria.</title>
        <authorList>
            <person name="Ward R.D."/>
            <person name="Stajich J.E."/>
            <person name="Johansen J.R."/>
            <person name="Huntemann M."/>
            <person name="Clum A."/>
            <person name="Foster B."/>
            <person name="Foster B."/>
            <person name="Roux S."/>
            <person name="Palaniappan K."/>
            <person name="Varghese N."/>
            <person name="Mukherjee S."/>
            <person name="Reddy T.B.K."/>
            <person name="Daum C."/>
            <person name="Copeland A."/>
            <person name="Chen I.A."/>
            <person name="Ivanova N.N."/>
            <person name="Kyrpides N.C."/>
            <person name="Shapiro N."/>
            <person name="Eloe-Fadrosh E.A."/>
            <person name="Pietrasiak N."/>
        </authorList>
    </citation>
    <scope>NUCLEOTIDE SEQUENCE</scope>
    <source>
        <strain evidence="4">UHER 2000/2452</strain>
    </source>
</reference>
<dbReference type="GO" id="GO:0016020">
    <property type="term" value="C:membrane"/>
    <property type="evidence" value="ECO:0007669"/>
    <property type="project" value="TreeGrafter"/>
</dbReference>
<dbReference type="SUPFAM" id="SSF53474">
    <property type="entry name" value="alpha/beta-Hydrolases"/>
    <property type="match status" value="1"/>
</dbReference>
<feature type="domain" description="Peptidase S33 tripeptidyl aminopeptidase-like C-terminal" evidence="3">
    <location>
        <begin position="551"/>
        <end position="644"/>
    </location>
</feature>
<evidence type="ECO:0000259" key="2">
    <source>
        <dbReference type="Pfam" id="PF00561"/>
    </source>
</evidence>
<evidence type="ECO:0000313" key="5">
    <source>
        <dbReference type="Proteomes" id="UP000757435"/>
    </source>
</evidence>